<feature type="compositionally biased region" description="Low complexity" evidence="12">
    <location>
        <begin position="488"/>
        <end position="498"/>
    </location>
</feature>
<dbReference type="SMART" id="SM00228">
    <property type="entry name" value="PDZ"/>
    <property type="match status" value="1"/>
</dbReference>
<dbReference type="GO" id="GO:0005886">
    <property type="term" value="C:plasma membrane"/>
    <property type="evidence" value="ECO:0007669"/>
    <property type="project" value="UniProtKB-SubCell"/>
</dbReference>
<evidence type="ECO:0000256" key="1">
    <source>
        <dbReference type="ARBA" id="ARBA00004236"/>
    </source>
</evidence>
<feature type="domain" description="SEC7" evidence="15">
    <location>
        <begin position="574"/>
        <end position="801"/>
    </location>
</feature>
<feature type="compositionally biased region" description="Low complexity" evidence="12">
    <location>
        <begin position="372"/>
        <end position="413"/>
    </location>
</feature>
<dbReference type="CDD" id="cd00171">
    <property type="entry name" value="Sec7"/>
    <property type="match status" value="1"/>
</dbReference>
<dbReference type="SUPFAM" id="SSF50156">
    <property type="entry name" value="PDZ domain-like"/>
    <property type="match status" value="1"/>
</dbReference>
<evidence type="ECO:0000256" key="7">
    <source>
        <dbReference type="ARBA" id="ARBA00023273"/>
    </source>
</evidence>
<dbReference type="GO" id="GO:0042995">
    <property type="term" value="C:cell projection"/>
    <property type="evidence" value="ECO:0007669"/>
    <property type="project" value="UniProtKB-SubCell"/>
</dbReference>
<accession>A0A6P7GKC3</accession>
<dbReference type="SMART" id="SM00233">
    <property type="entry name" value="PH"/>
    <property type="match status" value="1"/>
</dbReference>
<evidence type="ECO:0000256" key="2">
    <source>
        <dbReference type="ARBA" id="ARBA00004316"/>
    </source>
</evidence>
<evidence type="ECO:0000259" key="14">
    <source>
        <dbReference type="PROSITE" id="PS50106"/>
    </source>
</evidence>
<evidence type="ECO:0000256" key="5">
    <source>
        <dbReference type="ARBA" id="ARBA00023121"/>
    </source>
</evidence>
<dbReference type="PRINTS" id="PR00683">
    <property type="entry name" value="SPECTRINPH"/>
</dbReference>
<evidence type="ECO:0000256" key="4">
    <source>
        <dbReference type="ARBA" id="ARBA00022658"/>
    </source>
</evidence>
<comment type="function">
    <text evidence="8">Guanine nucleotide exchange factor for ARF6 and ARL14/ARF7. Through ARL14 activation, controls the movement of MHC class II-containing vesicles along the actin cytoskeleton in dendritic cells. Involved in membrane recycling. Interacts with several phosphatidylinositol phosphate species, including phosphatidylinositol 3,4-bisphosphate, phosphatidylinositol 3,5-bisphosphate and phosphatidylinositol 4,5-bisphosphate.</text>
</comment>
<dbReference type="Pfam" id="PF15410">
    <property type="entry name" value="PH_9"/>
    <property type="match status" value="1"/>
</dbReference>
<dbReference type="GO" id="GO:0005543">
    <property type="term" value="F:phospholipid binding"/>
    <property type="evidence" value="ECO:0007669"/>
    <property type="project" value="InterPro"/>
</dbReference>
<name>A0A6P7GKC3_DIAVI</name>
<dbReference type="GO" id="GO:0032012">
    <property type="term" value="P:regulation of ARF protein signal transduction"/>
    <property type="evidence" value="ECO:0007669"/>
    <property type="project" value="InterPro"/>
</dbReference>
<dbReference type="CDD" id="cd13295">
    <property type="entry name" value="PH_EFA6"/>
    <property type="match status" value="1"/>
</dbReference>
<dbReference type="Pfam" id="PF01369">
    <property type="entry name" value="Sec7"/>
    <property type="match status" value="2"/>
</dbReference>
<dbReference type="PROSITE" id="PS50190">
    <property type="entry name" value="SEC7"/>
    <property type="match status" value="1"/>
</dbReference>
<feature type="compositionally biased region" description="Polar residues" evidence="12">
    <location>
        <begin position="268"/>
        <end position="282"/>
    </location>
</feature>
<evidence type="ECO:0000313" key="16">
    <source>
        <dbReference type="RefSeq" id="XP_028146412.1"/>
    </source>
</evidence>
<dbReference type="InterPro" id="IPR035999">
    <property type="entry name" value="Sec7_dom_sf"/>
</dbReference>
<dbReference type="InterPro" id="IPR041681">
    <property type="entry name" value="PH_9"/>
</dbReference>
<keyword evidence="5" id="KW-0446">Lipid-binding</keyword>
<feature type="domain" description="PH" evidence="13">
    <location>
        <begin position="844"/>
        <end position="957"/>
    </location>
</feature>
<protein>
    <recommendedName>
        <fullName evidence="9">PH and SEC7 domain-containing protein 4</fullName>
    </recommendedName>
    <alternativeName>
        <fullName evidence="10">Exchange factor for ADP-ribosylation factor guanine nucleotide factor 6 B</fullName>
    </alternativeName>
    <alternativeName>
        <fullName evidence="11">Pleckstrin homology and SEC7 domain-containing protein 4</fullName>
    </alternativeName>
</protein>
<evidence type="ECO:0000256" key="10">
    <source>
        <dbReference type="ARBA" id="ARBA00076132"/>
    </source>
</evidence>
<dbReference type="AlphaFoldDB" id="A0A6P7GKC3"/>
<evidence type="ECO:0000256" key="3">
    <source>
        <dbReference type="ARBA" id="ARBA00022475"/>
    </source>
</evidence>
<dbReference type="SUPFAM" id="SSF50729">
    <property type="entry name" value="PH domain-like"/>
    <property type="match status" value="1"/>
</dbReference>
<organism evidence="16">
    <name type="scientific">Diabrotica virgifera virgifera</name>
    <name type="common">western corn rootworm</name>
    <dbReference type="NCBI Taxonomy" id="50390"/>
    <lineage>
        <taxon>Eukaryota</taxon>
        <taxon>Metazoa</taxon>
        <taxon>Ecdysozoa</taxon>
        <taxon>Arthropoda</taxon>
        <taxon>Hexapoda</taxon>
        <taxon>Insecta</taxon>
        <taxon>Pterygota</taxon>
        <taxon>Neoptera</taxon>
        <taxon>Endopterygota</taxon>
        <taxon>Coleoptera</taxon>
        <taxon>Polyphaga</taxon>
        <taxon>Cucujiformia</taxon>
        <taxon>Chrysomeloidea</taxon>
        <taxon>Chrysomelidae</taxon>
        <taxon>Galerucinae</taxon>
        <taxon>Diabroticina</taxon>
        <taxon>Diabroticites</taxon>
        <taxon>Diabrotica</taxon>
    </lineage>
</organism>
<feature type="region of interest" description="Disordered" evidence="12">
    <location>
        <begin position="241"/>
        <end position="299"/>
    </location>
</feature>
<evidence type="ECO:0000256" key="9">
    <source>
        <dbReference type="ARBA" id="ARBA00074922"/>
    </source>
</evidence>
<dbReference type="InterPro" id="IPR036034">
    <property type="entry name" value="PDZ_sf"/>
</dbReference>
<dbReference type="Pfam" id="PF00595">
    <property type="entry name" value="PDZ"/>
    <property type="match status" value="1"/>
</dbReference>
<dbReference type="PROSITE" id="PS50106">
    <property type="entry name" value="PDZ"/>
    <property type="match status" value="1"/>
</dbReference>
<evidence type="ECO:0000259" key="13">
    <source>
        <dbReference type="PROSITE" id="PS50003"/>
    </source>
</evidence>
<keyword evidence="4" id="KW-0344">Guanine-nucleotide releasing factor</keyword>
<dbReference type="PANTHER" id="PTHR10663:SF376">
    <property type="entry name" value="PH AND SEC7 DOMAIN-CONTAINING PROTEIN"/>
    <property type="match status" value="1"/>
</dbReference>
<evidence type="ECO:0000256" key="8">
    <source>
        <dbReference type="ARBA" id="ARBA00059899"/>
    </source>
</evidence>
<dbReference type="InterPro" id="IPR001605">
    <property type="entry name" value="PH_dom-spectrin-type"/>
</dbReference>
<dbReference type="InterPro" id="IPR023394">
    <property type="entry name" value="Sec7_C_sf"/>
</dbReference>
<feature type="compositionally biased region" description="Basic and acidic residues" evidence="12">
    <location>
        <begin position="499"/>
        <end position="518"/>
    </location>
</feature>
<proteinExistence type="predicted"/>
<dbReference type="InParanoid" id="A0A6P7GKC3"/>
<dbReference type="InterPro" id="IPR000904">
    <property type="entry name" value="Sec7_dom"/>
</dbReference>
<dbReference type="InterPro" id="IPR011993">
    <property type="entry name" value="PH-like_dom_sf"/>
</dbReference>
<dbReference type="SUPFAM" id="SSF48425">
    <property type="entry name" value="Sec7 domain"/>
    <property type="match status" value="2"/>
</dbReference>
<dbReference type="GO" id="GO:0005085">
    <property type="term" value="F:guanyl-nucleotide exchange factor activity"/>
    <property type="evidence" value="ECO:0007669"/>
    <property type="project" value="UniProtKB-KW"/>
</dbReference>
<dbReference type="FunFam" id="2.30.29.30:FF:000267">
    <property type="entry name" value="PH and SEC7 domain-containing protein 4"/>
    <property type="match status" value="1"/>
</dbReference>
<feature type="compositionally biased region" description="Polar residues" evidence="12">
    <location>
        <begin position="249"/>
        <end position="258"/>
    </location>
</feature>
<comment type="subcellular location">
    <subcellularLocation>
        <location evidence="1">Cell membrane</location>
    </subcellularLocation>
    <subcellularLocation>
        <location evidence="2">Cell projection</location>
    </subcellularLocation>
</comment>
<dbReference type="Gene3D" id="2.30.42.10">
    <property type="match status" value="1"/>
</dbReference>
<dbReference type="CDD" id="cd00136">
    <property type="entry name" value="PDZ_canonical"/>
    <property type="match status" value="1"/>
</dbReference>
<dbReference type="PANTHER" id="PTHR10663">
    <property type="entry name" value="GUANYL-NUCLEOTIDE EXCHANGE FACTOR"/>
    <property type="match status" value="1"/>
</dbReference>
<feature type="domain" description="PDZ" evidence="14">
    <location>
        <begin position="6"/>
        <end position="87"/>
    </location>
</feature>
<dbReference type="InterPro" id="IPR001849">
    <property type="entry name" value="PH_domain"/>
</dbReference>
<sequence>MAEELLVVLNRSENAGFGFSLLGEPGLPPIIYNILDDSPAAESGEVEVGDVILKVNETDVIRFSTKEVLKCLRLSADPVILKIKRDPKIKASVRKHLLSTSGDIEKPSKLPAVHTANITSFSNLNSKSESAAYKTHNAVVRHGSATNGSCSEREPLLHHHDHDEVLRPLENEQHERLQWQPLAAHGNETTNKSKSHGQPKFEAYMMTGEHILNISRMPQTTAIVPKQQKKMDNLRYHNSHAHHLRHQQHNSVPNSPNESDLGHRGSNAGKSGPNSASTSPISANKRDQHQPSPADPYNFVRTSRSEDQLQGQNDLYNVSVANSEADEDVTSSLNTLLDTRPDSVTANCNSDSDRIVWTYNAPISDQQKFAHALSNGSSSSHSNVSPTSSSPLHSSGSPASPTSVSSSVMSSHSGSKRTPYGLSNGPMGQLPGGGDYSVSEAVSNISSPDYHDDDIVGLRDCVMEISDHSDSDSTLLVSEPRQRHVRVHNSSSTGGNSDSSDHRIVIQVKGPDKDRNRQSDSMSTLRGDNDGYQMPGHIGLLKPVQTVQPLREPDGRRHVNCLRRVVETMKTLNVAFVLRRQRRRFVRDLPETIFLVLEFLHHIVRHLKNNEIINAVHTLTCAIMLLNTDIHGQNVGRKMTCNEFIENLAGLNECENFPRDVLKQLYHAIKNYPLEWALNDFSRAVAEEYLKYFDFERDTLDIALRKFLKQFSLTGETQERERVLVHFSKRYLDCNPGSFNSQDAVHTLTCAIMLLNTDIHGQNVGRKMTCNEFIENLAGLNECENFPRDVLKQLYHAIKNYPLEWALDEESEDRNSVQVQPRNTESMNLSGNPFLEVPISANAVEYKKGYVMRKCCYEANAKRTPFHKRSWKMFYCTLRDLVLYLHKDENGFRKNQMGDNLHNAIRIHHALATKASDYTKKQYVFRLQTADQAEYLFQTSDSKELQSWIDTINFVCASFSAPPLEAAVGSQKKFQRPLLPCSHTKLTLREQLADHEERVMRLGAMLDDHRRSPPEKGSKSQVIQNYKEKEAYLTYEVSKRTF</sequence>
<reference evidence="16" key="1">
    <citation type="submission" date="2025-08" db="UniProtKB">
        <authorList>
            <consortium name="RefSeq"/>
        </authorList>
    </citation>
    <scope>IDENTIFICATION</scope>
</reference>
<dbReference type="RefSeq" id="XP_028146412.1">
    <property type="nucleotide sequence ID" value="XM_028290611.1"/>
</dbReference>
<evidence type="ECO:0000256" key="11">
    <source>
        <dbReference type="ARBA" id="ARBA00081986"/>
    </source>
</evidence>
<dbReference type="PROSITE" id="PS50003">
    <property type="entry name" value="PH_DOMAIN"/>
    <property type="match status" value="1"/>
</dbReference>
<dbReference type="FunFam" id="1.10.1000.11:FF:000004">
    <property type="entry name" value="PH and SEC7 domain-containing protein 2"/>
    <property type="match status" value="1"/>
</dbReference>
<keyword evidence="7" id="KW-0966">Cell projection</keyword>
<dbReference type="SMART" id="SM00222">
    <property type="entry name" value="Sec7"/>
    <property type="match status" value="1"/>
</dbReference>
<evidence type="ECO:0000259" key="15">
    <source>
        <dbReference type="PROSITE" id="PS50190"/>
    </source>
</evidence>
<feature type="region of interest" description="Disordered" evidence="12">
    <location>
        <begin position="372"/>
        <end position="451"/>
    </location>
</feature>
<evidence type="ECO:0000256" key="12">
    <source>
        <dbReference type="SAM" id="MobiDB-lite"/>
    </source>
</evidence>
<dbReference type="Gene3D" id="2.30.29.30">
    <property type="entry name" value="Pleckstrin-homology domain (PH domain)/Phosphotyrosine-binding domain (PTB)"/>
    <property type="match status" value="1"/>
</dbReference>
<feature type="region of interest" description="Disordered" evidence="12">
    <location>
        <begin position="469"/>
        <end position="532"/>
    </location>
</feature>
<dbReference type="InterPro" id="IPR001478">
    <property type="entry name" value="PDZ"/>
</dbReference>
<keyword evidence="6" id="KW-0472">Membrane</keyword>
<dbReference type="Gene3D" id="1.10.1000.11">
    <property type="entry name" value="Arf Nucleotide-binding Site Opener,domain 2"/>
    <property type="match status" value="2"/>
</dbReference>
<keyword evidence="3" id="KW-1003">Cell membrane</keyword>
<gene>
    <name evidence="16" type="primary">LOC114339926</name>
</gene>
<evidence type="ECO:0000256" key="6">
    <source>
        <dbReference type="ARBA" id="ARBA00023136"/>
    </source>
</evidence>
<dbReference type="FunCoup" id="A0A6P7GKC3">
    <property type="interactions" value="182"/>
</dbReference>